<keyword evidence="2" id="KW-1185">Reference proteome</keyword>
<name>A0A5J5DMP3_9PERO</name>
<sequence length="105" mass="11178">MPAHLSELTRLLPHYLSRRTKCAVVSWQSSPKCQPGVTNPCRPLGPHRPGSVGCCPGSDMEPGTCHARIENSQGGFGTEGEDYSTACGPGEWQLLMSSPLSDLAP</sequence>
<evidence type="ECO:0000313" key="1">
    <source>
        <dbReference type="EMBL" id="KAA8594671.1"/>
    </source>
</evidence>
<reference evidence="1 2" key="1">
    <citation type="submission" date="2019-08" db="EMBL/GenBank/DDBJ databases">
        <title>A chromosome-level genome assembly, high-density linkage maps, and genome scans reveal the genomic architecture of hybrid incompatibilities underlying speciation via character displacement in darters (Percidae: Etheostominae).</title>
        <authorList>
            <person name="Moran R.L."/>
            <person name="Catchen J.M."/>
            <person name="Fuller R.C."/>
        </authorList>
    </citation>
    <scope>NUCLEOTIDE SEQUENCE [LARGE SCALE GENOMIC DNA]</scope>
    <source>
        <strain evidence="1">EspeVRDwgs_2016</strain>
        <tissue evidence="1">Muscle</tissue>
    </source>
</reference>
<evidence type="ECO:0000313" key="2">
    <source>
        <dbReference type="Proteomes" id="UP000327493"/>
    </source>
</evidence>
<dbReference type="EMBL" id="VOFY01000002">
    <property type="protein sequence ID" value="KAA8594671.1"/>
    <property type="molecule type" value="Genomic_DNA"/>
</dbReference>
<dbReference type="AlphaFoldDB" id="A0A5J5DMP3"/>
<comment type="caution">
    <text evidence="1">The sequence shown here is derived from an EMBL/GenBank/DDBJ whole genome shotgun (WGS) entry which is preliminary data.</text>
</comment>
<organism evidence="1 2">
    <name type="scientific">Etheostoma spectabile</name>
    <name type="common">orangethroat darter</name>
    <dbReference type="NCBI Taxonomy" id="54343"/>
    <lineage>
        <taxon>Eukaryota</taxon>
        <taxon>Metazoa</taxon>
        <taxon>Chordata</taxon>
        <taxon>Craniata</taxon>
        <taxon>Vertebrata</taxon>
        <taxon>Euteleostomi</taxon>
        <taxon>Actinopterygii</taxon>
        <taxon>Neopterygii</taxon>
        <taxon>Teleostei</taxon>
        <taxon>Neoteleostei</taxon>
        <taxon>Acanthomorphata</taxon>
        <taxon>Eupercaria</taxon>
        <taxon>Perciformes</taxon>
        <taxon>Percoidei</taxon>
        <taxon>Percidae</taxon>
        <taxon>Etheostomatinae</taxon>
        <taxon>Etheostoma</taxon>
    </lineage>
</organism>
<gene>
    <name evidence="1" type="ORF">FQN60_011806</name>
</gene>
<dbReference type="Proteomes" id="UP000327493">
    <property type="component" value="Chromosome 2"/>
</dbReference>
<accession>A0A5J5DMP3</accession>
<proteinExistence type="predicted"/>
<protein>
    <submittedName>
        <fullName evidence="1">Uncharacterized protein</fullName>
    </submittedName>
</protein>